<name>E2AZE0_CAMFO</name>
<feature type="compositionally biased region" description="Acidic residues" evidence="1">
    <location>
        <begin position="1"/>
        <end position="12"/>
    </location>
</feature>
<dbReference type="AlphaFoldDB" id="E2AZE0"/>
<evidence type="ECO:0000313" key="3">
    <source>
        <dbReference type="Proteomes" id="UP000000311"/>
    </source>
</evidence>
<organism evidence="3">
    <name type="scientific">Camponotus floridanus</name>
    <name type="common">Florida carpenter ant</name>
    <dbReference type="NCBI Taxonomy" id="104421"/>
    <lineage>
        <taxon>Eukaryota</taxon>
        <taxon>Metazoa</taxon>
        <taxon>Ecdysozoa</taxon>
        <taxon>Arthropoda</taxon>
        <taxon>Hexapoda</taxon>
        <taxon>Insecta</taxon>
        <taxon>Pterygota</taxon>
        <taxon>Neoptera</taxon>
        <taxon>Endopterygota</taxon>
        <taxon>Hymenoptera</taxon>
        <taxon>Apocrita</taxon>
        <taxon>Aculeata</taxon>
        <taxon>Formicoidea</taxon>
        <taxon>Formicidae</taxon>
        <taxon>Formicinae</taxon>
        <taxon>Camponotus</taxon>
    </lineage>
</organism>
<proteinExistence type="predicted"/>
<keyword evidence="3" id="KW-1185">Reference proteome</keyword>
<gene>
    <name evidence="2" type="ORF">EAG_12738</name>
</gene>
<evidence type="ECO:0000313" key="2">
    <source>
        <dbReference type="EMBL" id="EFN61179.1"/>
    </source>
</evidence>
<dbReference type="InParanoid" id="E2AZE0"/>
<sequence>MSDGEETGEVEVADGAGERARPRPGEIMIMPADVSGPNRLIVNDAEFDGVNLPALNSYIDYPSYGPRGPVTWTKLGPRGVELPHFPRYTPLRKLLRSRSKLPDLRDISSNAIVSQCQMSEKVQLMTSINAIRLLVELSIPSTRLITPRIFALERPENTVGRFSINSDITYQKLTNLMTELTVESTAKLLMEPLPGGYFVTAEAPMEGLGRRAAVKGDGRVSSGDSRLLTSLQLTEVSLSMIKGSAKFANNHEISLREEFVSEQSLVFGQPAGVGDKSPTITPMAANDIILVFLIRPLNPTSRNGYATPLGESVRESDAVSTHVDSRIRTCDKTPTGLTSTTKPFVGSAEGATEEASEGNVKLNRELFRTKHLLATPSTSV</sequence>
<evidence type="ECO:0000256" key="1">
    <source>
        <dbReference type="SAM" id="MobiDB-lite"/>
    </source>
</evidence>
<protein>
    <submittedName>
        <fullName evidence="2">Uncharacterized protein</fullName>
    </submittedName>
</protein>
<feature type="region of interest" description="Disordered" evidence="1">
    <location>
        <begin position="1"/>
        <end position="25"/>
    </location>
</feature>
<feature type="region of interest" description="Disordered" evidence="1">
    <location>
        <begin position="329"/>
        <end position="357"/>
    </location>
</feature>
<dbReference type="Proteomes" id="UP000000311">
    <property type="component" value="Unassembled WGS sequence"/>
</dbReference>
<reference evidence="2 3" key="1">
    <citation type="journal article" date="2010" name="Science">
        <title>Genomic comparison of the ants Camponotus floridanus and Harpegnathos saltator.</title>
        <authorList>
            <person name="Bonasio R."/>
            <person name="Zhang G."/>
            <person name="Ye C."/>
            <person name="Mutti N.S."/>
            <person name="Fang X."/>
            <person name="Qin N."/>
            <person name="Donahue G."/>
            <person name="Yang P."/>
            <person name="Li Q."/>
            <person name="Li C."/>
            <person name="Zhang P."/>
            <person name="Huang Z."/>
            <person name="Berger S.L."/>
            <person name="Reinberg D."/>
            <person name="Wang J."/>
            <person name="Liebig J."/>
        </authorList>
    </citation>
    <scope>NUCLEOTIDE SEQUENCE [LARGE SCALE GENOMIC DNA]</scope>
    <source>
        <strain evidence="3">C129</strain>
    </source>
</reference>
<dbReference type="EMBL" id="GL444207">
    <property type="protein sequence ID" value="EFN61179.1"/>
    <property type="molecule type" value="Genomic_DNA"/>
</dbReference>
<accession>E2AZE0</accession>